<feature type="compositionally biased region" description="Acidic residues" evidence="1">
    <location>
        <begin position="272"/>
        <end position="294"/>
    </location>
</feature>
<protein>
    <submittedName>
        <fullName evidence="2">Uncharacterized protein</fullName>
    </submittedName>
</protein>
<evidence type="ECO:0000313" key="2">
    <source>
        <dbReference type="EMBL" id="KAL1894590.1"/>
    </source>
</evidence>
<sequence length="576" mass="65167">MRGKRKSNRSNAGSGSGSGSGNASPSGHPNRNSEPATHASRAVSWTASPLKRSRASSPEASDSGPARRARTKKPVPFDQRFPFEVIERIFFFSMNFNLPRASPRFGWMLSSRHTLRDLIFAAFGPQWELTLTEKRYKRPTTKKKAKLIRAHASVNDFDLQTAVLDTPWMKMDLMVETMQIWLQGHKDKRYLHVPVPVPFVEAPDHDTASRFVLNIDDFDTLNELHPSEHHLIPNILSDGHHDSENYESFGGLSNQNHNASTVDRGSGWPSDGLEDEEEDDDDTVEWPEEDDFENNDGNGDGYGGYEQVDNSGPRVSAHICFAMDQYSFLGNMYQIGQFEPQPLETPSELLDTYIGDRTRGVPGPRMDMFSFIFMRMGVGALFPHGPSLWRTQIPEWLQLAGGPYPAARNQTREGRKALRDRLRETFDMLSWIVFAGGKLQQKDSWELTWQGFQSLLEVDVTPSEWDSYEDGEEVIKSCHHVSVGLEEKTIRLQYSVDTLVSGILGLFYSLGVFYYQMPQHILKSAMEMATQRGVSGGESYRQTQTYLTLQRIAFLMPANNKKSILDSMPEAFGLKF</sequence>
<organism evidence="2 3">
    <name type="scientific">Sporothrix stenoceras</name>
    <dbReference type="NCBI Taxonomy" id="5173"/>
    <lineage>
        <taxon>Eukaryota</taxon>
        <taxon>Fungi</taxon>
        <taxon>Dikarya</taxon>
        <taxon>Ascomycota</taxon>
        <taxon>Pezizomycotina</taxon>
        <taxon>Sordariomycetes</taxon>
        <taxon>Sordariomycetidae</taxon>
        <taxon>Ophiostomatales</taxon>
        <taxon>Ophiostomataceae</taxon>
        <taxon>Sporothrix</taxon>
    </lineage>
</organism>
<reference evidence="2 3" key="1">
    <citation type="journal article" date="2024" name="IMA Fungus">
        <title>IMA Genome - F19 : A genome assembly and annotation guide to empower mycologists, including annotated draft genome sequences of Ceratocystis pirilliformis, Diaporthe australafricana, Fusarium ophioides, Paecilomyces lecythidis, and Sporothrix stenoceras.</title>
        <authorList>
            <person name="Aylward J."/>
            <person name="Wilson A.M."/>
            <person name="Visagie C.M."/>
            <person name="Spraker J."/>
            <person name="Barnes I."/>
            <person name="Buitendag C."/>
            <person name="Ceriani C."/>
            <person name="Del Mar Angel L."/>
            <person name="du Plessis D."/>
            <person name="Fuchs T."/>
            <person name="Gasser K."/>
            <person name="Kramer D."/>
            <person name="Li W."/>
            <person name="Munsamy K."/>
            <person name="Piso A."/>
            <person name="Price J.L."/>
            <person name="Sonnekus B."/>
            <person name="Thomas C."/>
            <person name="van der Nest A."/>
            <person name="van Dijk A."/>
            <person name="van Heerden A."/>
            <person name="van Vuuren N."/>
            <person name="Yilmaz N."/>
            <person name="Duong T.A."/>
            <person name="van der Merwe N.A."/>
            <person name="Wingfield M.J."/>
            <person name="Wingfield B.D."/>
        </authorList>
    </citation>
    <scope>NUCLEOTIDE SEQUENCE [LARGE SCALE GENOMIC DNA]</scope>
    <source>
        <strain evidence="2 3">CMW 5346</strain>
    </source>
</reference>
<dbReference type="Proteomes" id="UP001583186">
    <property type="component" value="Unassembled WGS sequence"/>
</dbReference>
<feature type="region of interest" description="Disordered" evidence="1">
    <location>
        <begin position="246"/>
        <end position="309"/>
    </location>
</feature>
<evidence type="ECO:0000256" key="1">
    <source>
        <dbReference type="SAM" id="MobiDB-lite"/>
    </source>
</evidence>
<feature type="compositionally biased region" description="Polar residues" evidence="1">
    <location>
        <begin position="251"/>
        <end position="263"/>
    </location>
</feature>
<evidence type="ECO:0000313" key="3">
    <source>
        <dbReference type="Proteomes" id="UP001583186"/>
    </source>
</evidence>
<feature type="region of interest" description="Disordered" evidence="1">
    <location>
        <begin position="1"/>
        <end position="74"/>
    </location>
</feature>
<proteinExistence type="predicted"/>
<accession>A0ABR3Z2U3</accession>
<name>A0ABR3Z2U3_9PEZI</name>
<keyword evidence="3" id="KW-1185">Reference proteome</keyword>
<comment type="caution">
    <text evidence="2">The sequence shown here is derived from an EMBL/GenBank/DDBJ whole genome shotgun (WGS) entry which is preliminary data.</text>
</comment>
<dbReference type="EMBL" id="JAWCUI010000032">
    <property type="protein sequence ID" value="KAL1894590.1"/>
    <property type="molecule type" value="Genomic_DNA"/>
</dbReference>
<gene>
    <name evidence="2" type="ORF">Sste5346_005825</name>
</gene>